<dbReference type="GO" id="GO:1990414">
    <property type="term" value="P:replication-born double-strand break repair via sister chromatid exchange"/>
    <property type="evidence" value="ECO:0000318"/>
    <property type="project" value="GO_Central"/>
</dbReference>
<evidence type="ECO:0000259" key="4">
    <source>
        <dbReference type="Pfam" id="PF04825"/>
    </source>
</evidence>
<protein>
    <submittedName>
        <fullName evidence="5">Cohesin subunit rad21, putative</fullName>
    </submittedName>
</protein>
<dbReference type="EMBL" id="EQ973779">
    <property type="protein sequence ID" value="EEF49185.1"/>
    <property type="molecule type" value="Genomic_DNA"/>
</dbReference>
<dbReference type="GO" id="GO:0003682">
    <property type="term" value="F:chromatin binding"/>
    <property type="evidence" value="ECO:0000318"/>
    <property type="project" value="GO_Central"/>
</dbReference>
<dbReference type="GO" id="GO:0008278">
    <property type="term" value="C:cohesin complex"/>
    <property type="evidence" value="ECO:0000318"/>
    <property type="project" value="GO_Central"/>
</dbReference>
<dbReference type="AlphaFoldDB" id="B9RHH5"/>
<feature type="domain" description="Rad21/Rec8-like protein N-terminal" evidence="4">
    <location>
        <begin position="1"/>
        <end position="102"/>
    </location>
</feature>
<dbReference type="FunCoup" id="B9RHH5">
    <property type="interactions" value="85"/>
</dbReference>
<dbReference type="GO" id="GO:0005634">
    <property type="term" value="C:nucleus"/>
    <property type="evidence" value="ECO:0007669"/>
    <property type="project" value="UniProtKB-SubCell"/>
</dbReference>
<dbReference type="InterPro" id="IPR006910">
    <property type="entry name" value="Rad21_Rec8_N"/>
</dbReference>
<feature type="region of interest" description="Disordered" evidence="3">
    <location>
        <begin position="509"/>
        <end position="540"/>
    </location>
</feature>
<keyword evidence="6" id="KW-1185">Reference proteome</keyword>
<feature type="compositionally biased region" description="Polar residues" evidence="3">
    <location>
        <begin position="295"/>
        <end position="310"/>
    </location>
</feature>
<evidence type="ECO:0000256" key="3">
    <source>
        <dbReference type="SAM" id="MobiDB-lite"/>
    </source>
</evidence>
<name>B9RHH5_RICCO</name>
<proteinExistence type="predicted"/>
<dbReference type="GO" id="GO:0007062">
    <property type="term" value="P:sister chromatid cohesion"/>
    <property type="evidence" value="ECO:0000318"/>
    <property type="project" value="GO_Central"/>
</dbReference>
<dbReference type="PANTHER" id="PTHR12585">
    <property type="entry name" value="SCC1 / RAD21 FAMILY MEMBER"/>
    <property type="match status" value="1"/>
</dbReference>
<feature type="compositionally biased region" description="Polar residues" evidence="3">
    <location>
        <begin position="329"/>
        <end position="346"/>
    </location>
</feature>
<reference evidence="6" key="1">
    <citation type="journal article" date="2010" name="Nat. Biotechnol.">
        <title>Draft genome sequence of the oilseed species Ricinus communis.</title>
        <authorList>
            <person name="Chan A.P."/>
            <person name="Crabtree J."/>
            <person name="Zhao Q."/>
            <person name="Lorenzi H."/>
            <person name="Orvis J."/>
            <person name="Puiu D."/>
            <person name="Melake-Berhan A."/>
            <person name="Jones K.M."/>
            <person name="Redman J."/>
            <person name="Chen G."/>
            <person name="Cahoon E.B."/>
            <person name="Gedil M."/>
            <person name="Stanke M."/>
            <person name="Haas B.J."/>
            <person name="Wortman J.R."/>
            <person name="Fraser-Liggett C.M."/>
            <person name="Ravel J."/>
            <person name="Rabinowicz P.D."/>
        </authorList>
    </citation>
    <scope>NUCLEOTIDE SEQUENCE [LARGE SCALE GENOMIC DNA]</scope>
    <source>
        <strain evidence="6">cv. Hale</strain>
    </source>
</reference>
<sequence>MFYSQTFLARKGPLGTVWCAAHLQHRLKKSHYTSTDISSTVDRIMFPEVPIALRMSGHLLLGVVRIYSKKVDFLYHDCNVVLVGLRKAFTSIEVNLPENATTAKFESVTLPPTFDLDALDVDFDIDAYGSPDNHMRSQEEITLQDQIPTDRDPYVVISFDEDVMMDTLPPEEELNAGIRPTEDIVPPSGVDTDMASPHTIPSSRIEVTSETVDLQDSGPTNLTEVLMDFADLQETCPSNKTELQTQTLDFQEPGPSNQTEVLNSAINNDNFPPEIEVLRDHVDVFSSENLPPVFTHQQNDASEPNISLDQGLNEKKTPSPFKEDVIPSGGQSSPFQQRSESPNSASRDAPGIFDSHISFGRVSPELAIRSTPAVQQPRPRTRKRKHFFDEATVLTNKFMKKALENSKDILRKRREIPSTALGIWKLRNSLRKEQVLSEPLLTGSCADLCNLLKDYISGKPHLTLEREVTPEPRVTTSAPAIEVIPEWRDATSPARSTVAILESIAATSPTSATEMISESRTTTSPAPATENIPEPMFAQPSVPEVEPDLEIERLRQHEGHDANILLPELLPSPGRFPPSPFRRDDFTPNSMKSLGSETAHWAGTSAGTEVLPTPDIAASTGTYTTDLETPRTFLEEQFDAGHTGLSDIPEFVNTAEAEDLYFLEADNSPAGSPGSQGIDSLSVRTRAVAQYLKRNSPITPVSEDLSGDLSLNRILQGKTRKLCARMFFETLCVWFYNQENAWYLSMIKFSETDAYSSAILSSFVATSICLWIPT</sequence>
<accession>B9RHH5</accession>
<evidence type="ECO:0000313" key="5">
    <source>
        <dbReference type="EMBL" id="EEF49185.1"/>
    </source>
</evidence>
<evidence type="ECO:0000313" key="6">
    <source>
        <dbReference type="Proteomes" id="UP000008311"/>
    </source>
</evidence>
<organism evidence="5 6">
    <name type="scientific">Ricinus communis</name>
    <name type="common">Castor bean</name>
    <dbReference type="NCBI Taxonomy" id="3988"/>
    <lineage>
        <taxon>Eukaryota</taxon>
        <taxon>Viridiplantae</taxon>
        <taxon>Streptophyta</taxon>
        <taxon>Embryophyta</taxon>
        <taxon>Tracheophyta</taxon>
        <taxon>Spermatophyta</taxon>
        <taxon>Magnoliopsida</taxon>
        <taxon>eudicotyledons</taxon>
        <taxon>Gunneridae</taxon>
        <taxon>Pentapetalae</taxon>
        <taxon>rosids</taxon>
        <taxon>fabids</taxon>
        <taxon>Malpighiales</taxon>
        <taxon>Euphorbiaceae</taxon>
        <taxon>Acalyphoideae</taxon>
        <taxon>Acalypheae</taxon>
        <taxon>Ricinus</taxon>
    </lineage>
</organism>
<feature type="compositionally biased region" description="Basic and acidic residues" evidence="3">
    <location>
        <begin position="312"/>
        <end position="325"/>
    </location>
</feature>
<feature type="region of interest" description="Disordered" evidence="3">
    <location>
        <begin position="291"/>
        <end position="354"/>
    </location>
</feature>
<comment type="subcellular location">
    <subcellularLocation>
        <location evidence="1">Nucleus</location>
    </subcellularLocation>
</comment>
<dbReference type="Proteomes" id="UP000008311">
    <property type="component" value="Unassembled WGS sequence"/>
</dbReference>
<dbReference type="eggNOG" id="KOG1213">
    <property type="taxonomic scope" value="Eukaryota"/>
</dbReference>
<evidence type="ECO:0000256" key="2">
    <source>
        <dbReference type="ARBA" id="ARBA00023242"/>
    </source>
</evidence>
<keyword evidence="2" id="KW-0539">Nucleus</keyword>
<dbReference type="PANTHER" id="PTHR12585:SF55">
    <property type="entry name" value="SISTER CHROMATID COHESION 1 PROTEIN 3"/>
    <property type="match status" value="1"/>
</dbReference>
<evidence type="ECO:0000256" key="1">
    <source>
        <dbReference type="ARBA" id="ARBA00004123"/>
    </source>
</evidence>
<dbReference type="CDD" id="cd21793">
    <property type="entry name" value="Rad21_Rec8_M_AtSYN1-like"/>
    <property type="match status" value="1"/>
</dbReference>
<dbReference type="Pfam" id="PF04825">
    <property type="entry name" value="Rad21_Rec8_N"/>
    <property type="match status" value="1"/>
</dbReference>
<dbReference type="InterPro" id="IPR039781">
    <property type="entry name" value="Rad21/Rec8-like"/>
</dbReference>
<gene>
    <name evidence="5" type="ORF">RCOM_1526820</name>
</gene>
<feature type="compositionally biased region" description="Polar residues" evidence="3">
    <location>
        <begin position="509"/>
        <end position="526"/>
    </location>
</feature>
<dbReference type="InParanoid" id="B9RHH5"/>
<dbReference type="STRING" id="3988.B9RHH5"/>